<dbReference type="Pfam" id="PF07681">
    <property type="entry name" value="DoxX"/>
    <property type="match status" value="1"/>
</dbReference>
<evidence type="ECO:0000256" key="5">
    <source>
        <dbReference type="ARBA" id="ARBA00022989"/>
    </source>
</evidence>
<dbReference type="OrthoDB" id="5382961at2"/>
<protein>
    <submittedName>
        <fullName evidence="8">DoxX family protein</fullName>
    </submittedName>
</protein>
<accession>A0A4Y8ZW43</accession>
<sequence length="143" mass="14778">MNQTALSDIAALVLRVSMGLLFLAHGFVLKVLTFTPAGTAAYFESIGYPGFLGYATIAAEIAGGLTLIAGVQVRVVSLAFVPLMIGAALQHVGNGWLFSSPGGGWEFPVFWTILLLVQALLGAGAYALDDAKARHAASDPATA</sequence>
<name>A0A4Y8ZW43_9SPHN</name>
<evidence type="ECO:0000313" key="8">
    <source>
        <dbReference type="EMBL" id="TFI60263.1"/>
    </source>
</evidence>
<keyword evidence="9" id="KW-1185">Reference proteome</keyword>
<proteinExistence type="inferred from homology"/>
<keyword evidence="4 7" id="KW-0812">Transmembrane</keyword>
<dbReference type="GO" id="GO:0005886">
    <property type="term" value="C:plasma membrane"/>
    <property type="evidence" value="ECO:0007669"/>
    <property type="project" value="UniProtKB-SubCell"/>
</dbReference>
<comment type="subcellular location">
    <subcellularLocation>
        <location evidence="1">Cell membrane</location>
        <topology evidence="1">Multi-pass membrane protein</topology>
    </subcellularLocation>
</comment>
<comment type="caution">
    <text evidence="8">The sequence shown here is derived from an EMBL/GenBank/DDBJ whole genome shotgun (WGS) entry which is preliminary data.</text>
</comment>
<keyword evidence="6 7" id="KW-0472">Membrane</keyword>
<reference evidence="8 9" key="1">
    <citation type="submission" date="2019-03" db="EMBL/GenBank/DDBJ databases">
        <title>Genome sequence of Sphingomonas sp. 17J27-24.</title>
        <authorList>
            <person name="Kim M."/>
            <person name="Maeng S."/>
            <person name="Sathiyaraj S."/>
        </authorList>
    </citation>
    <scope>NUCLEOTIDE SEQUENCE [LARGE SCALE GENOMIC DNA]</scope>
    <source>
        <strain evidence="8 9">17J27-24</strain>
    </source>
</reference>
<feature type="transmembrane region" description="Helical" evidence="7">
    <location>
        <begin position="75"/>
        <end position="97"/>
    </location>
</feature>
<evidence type="ECO:0000313" key="9">
    <source>
        <dbReference type="Proteomes" id="UP000298213"/>
    </source>
</evidence>
<dbReference type="EMBL" id="SPDV01000001">
    <property type="protein sequence ID" value="TFI60263.1"/>
    <property type="molecule type" value="Genomic_DNA"/>
</dbReference>
<evidence type="ECO:0000256" key="7">
    <source>
        <dbReference type="SAM" id="Phobius"/>
    </source>
</evidence>
<gene>
    <name evidence="8" type="ORF">E2493_00690</name>
</gene>
<evidence type="ECO:0000256" key="6">
    <source>
        <dbReference type="ARBA" id="ARBA00023136"/>
    </source>
</evidence>
<keyword evidence="3" id="KW-1003">Cell membrane</keyword>
<evidence type="ECO:0000256" key="4">
    <source>
        <dbReference type="ARBA" id="ARBA00022692"/>
    </source>
</evidence>
<dbReference type="AlphaFoldDB" id="A0A4Y8ZW43"/>
<evidence type="ECO:0000256" key="1">
    <source>
        <dbReference type="ARBA" id="ARBA00004651"/>
    </source>
</evidence>
<dbReference type="PANTHER" id="PTHR33452">
    <property type="entry name" value="OXIDOREDUCTASE CATD-RELATED"/>
    <property type="match status" value="1"/>
</dbReference>
<dbReference type="InterPro" id="IPR051907">
    <property type="entry name" value="DoxX-like_oxidoreductase"/>
</dbReference>
<feature type="transmembrane region" description="Helical" evidence="7">
    <location>
        <begin position="46"/>
        <end position="68"/>
    </location>
</feature>
<dbReference type="RefSeq" id="WP_135082691.1">
    <property type="nucleotide sequence ID" value="NZ_SPDV01000001.1"/>
</dbReference>
<dbReference type="PANTHER" id="PTHR33452:SF1">
    <property type="entry name" value="INNER MEMBRANE PROTEIN YPHA-RELATED"/>
    <property type="match status" value="1"/>
</dbReference>
<comment type="similarity">
    <text evidence="2">Belongs to the DoxX family.</text>
</comment>
<feature type="transmembrane region" description="Helical" evidence="7">
    <location>
        <begin position="12"/>
        <end position="34"/>
    </location>
</feature>
<keyword evidence="5 7" id="KW-1133">Transmembrane helix</keyword>
<dbReference type="InterPro" id="IPR032808">
    <property type="entry name" value="DoxX"/>
</dbReference>
<dbReference type="Proteomes" id="UP000298213">
    <property type="component" value="Unassembled WGS sequence"/>
</dbReference>
<evidence type="ECO:0000256" key="2">
    <source>
        <dbReference type="ARBA" id="ARBA00006679"/>
    </source>
</evidence>
<feature type="transmembrane region" description="Helical" evidence="7">
    <location>
        <begin position="109"/>
        <end position="128"/>
    </location>
</feature>
<organism evidence="8 9">
    <name type="scientific">Sphingomonas parva</name>
    <dbReference type="NCBI Taxonomy" id="2555898"/>
    <lineage>
        <taxon>Bacteria</taxon>
        <taxon>Pseudomonadati</taxon>
        <taxon>Pseudomonadota</taxon>
        <taxon>Alphaproteobacteria</taxon>
        <taxon>Sphingomonadales</taxon>
        <taxon>Sphingomonadaceae</taxon>
        <taxon>Sphingomonas</taxon>
    </lineage>
</organism>
<evidence type="ECO:0000256" key="3">
    <source>
        <dbReference type="ARBA" id="ARBA00022475"/>
    </source>
</evidence>